<evidence type="ECO:0000256" key="1">
    <source>
        <dbReference type="SAM" id="SignalP"/>
    </source>
</evidence>
<keyword evidence="3" id="KW-1185">Reference proteome</keyword>
<dbReference type="Gramene" id="ONI26325">
    <property type="protein sequence ID" value="ONI26325"/>
    <property type="gene ID" value="PRUPE_1G017500"/>
</dbReference>
<accession>A0A251QUD1</accession>
<feature type="chain" id="PRO_5012829305" evidence="1">
    <location>
        <begin position="30"/>
        <end position="108"/>
    </location>
</feature>
<organism evidence="2 3">
    <name type="scientific">Prunus persica</name>
    <name type="common">Peach</name>
    <name type="synonym">Amygdalus persica</name>
    <dbReference type="NCBI Taxonomy" id="3760"/>
    <lineage>
        <taxon>Eukaryota</taxon>
        <taxon>Viridiplantae</taxon>
        <taxon>Streptophyta</taxon>
        <taxon>Embryophyta</taxon>
        <taxon>Tracheophyta</taxon>
        <taxon>Spermatophyta</taxon>
        <taxon>Magnoliopsida</taxon>
        <taxon>eudicotyledons</taxon>
        <taxon>Gunneridae</taxon>
        <taxon>Pentapetalae</taxon>
        <taxon>rosids</taxon>
        <taxon>fabids</taxon>
        <taxon>Rosales</taxon>
        <taxon>Rosaceae</taxon>
        <taxon>Amygdaloideae</taxon>
        <taxon>Amygdaleae</taxon>
        <taxon>Prunus</taxon>
    </lineage>
</organism>
<evidence type="ECO:0000313" key="2">
    <source>
        <dbReference type="EMBL" id="ONI26325.1"/>
    </source>
</evidence>
<dbReference type="AlphaFoldDB" id="A0A251QUD1"/>
<feature type="signal peptide" evidence="1">
    <location>
        <begin position="1"/>
        <end position="29"/>
    </location>
</feature>
<reference evidence="2 3" key="1">
    <citation type="journal article" date="2013" name="Nat. Genet.">
        <title>The high-quality draft genome of peach (Prunus persica) identifies unique patterns of genetic diversity, domestication and genome evolution.</title>
        <authorList>
            <consortium name="International Peach Genome Initiative"/>
            <person name="Verde I."/>
            <person name="Abbott A.G."/>
            <person name="Scalabrin S."/>
            <person name="Jung S."/>
            <person name="Shu S."/>
            <person name="Marroni F."/>
            <person name="Zhebentyayeva T."/>
            <person name="Dettori M.T."/>
            <person name="Grimwood J."/>
            <person name="Cattonaro F."/>
            <person name="Zuccolo A."/>
            <person name="Rossini L."/>
            <person name="Jenkins J."/>
            <person name="Vendramin E."/>
            <person name="Meisel L.A."/>
            <person name="Decroocq V."/>
            <person name="Sosinski B."/>
            <person name="Prochnik S."/>
            <person name="Mitros T."/>
            <person name="Policriti A."/>
            <person name="Cipriani G."/>
            <person name="Dondini L."/>
            <person name="Ficklin S."/>
            <person name="Goodstein D.M."/>
            <person name="Xuan P."/>
            <person name="Del Fabbro C."/>
            <person name="Aramini V."/>
            <person name="Copetti D."/>
            <person name="Gonzalez S."/>
            <person name="Horner D.S."/>
            <person name="Falchi R."/>
            <person name="Lucas S."/>
            <person name="Mica E."/>
            <person name="Maldonado J."/>
            <person name="Lazzari B."/>
            <person name="Bielenberg D."/>
            <person name="Pirona R."/>
            <person name="Miculan M."/>
            <person name="Barakat A."/>
            <person name="Testolin R."/>
            <person name="Stella A."/>
            <person name="Tartarini S."/>
            <person name="Tonutti P."/>
            <person name="Arus P."/>
            <person name="Orellana A."/>
            <person name="Wells C."/>
            <person name="Main D."/>
            <person name="Vizzotto G."/>
            <person name="Silva H."/>
            <person name="Salamini F."/>
            <person name="Schmutz J."/>
            <person name="Morgante M."/>
            <person name="Rokhsar D.S."/>
        </authorList>
    </citation>
    <scope>NUCLEOTIDE SEQUENCE [LARGE SCALE GENOMIC DNA]</scope>
    <source>
        <strain evidence="3">cv. Nemared</strain>
    </source>
</reference>
<name>A0A251QUD1_PRUPE</name>
<sequence>MAKLFAPFYLLLALFVFTSVRKMMPMVNADECTLATIGGGCPDIDECALTCSTCYRNVGRTRFYCESAGGIDSCICAMANGAPCNPPGSPRCPNWPRSIPAAANFTAN</sequence>
<proteinExistence type="predicted"/>
<dbReference type="Proteomes" id="UP000006882">
    <property type="component" value="Chromosome G1"/>
</dbReference>
<evidence type="ECO:0000313" key="3">
    <source>
        <dbReference type="Proteomes" id="UP000006882"/>
    </source>
</evidence>
<dbReference type="EMBL" id="CM007651">
    <property type="protein sequence ID" value="ONI26325.1"/>
    <property type="molecule type" value="Genomic_DNA"/>
</dbReference>
<gene>
    <name evidence="2" type="ORF">PRUPE_1G017500</name>
</gene>
<keyword evidence="1" id="KW-0732">Signal</keyword>
<protein>
    <submittedName>
        <fullName evidence="2">Uncharacterized protein</fullName>
    </submittedName>
</protein>